<dbReference type="Proteomes" id="UP000006666">
    <property type="component" value="Chromosome"/>
</dbReference>
<gene>
    <name evidence="3" type="ordered locus">Ksed_22420</name>
</gene>
<name>C7NLX4_KYTSD</name>
<feature type="signal peptide" evidence="2">
    <location>
        <begin position="1"/>
        <end position="27"/>
    </location>
</feature>
<evidence type="ECO:0000256" key="1">
    <source>
        <dbReference type="SAM" id="Phobius"/>
    </source>
</evidence>
<protein>
    <submittedName>
        <fullName evidence="3">Uncharacterized protein</fullName>
    </submittedName>
</protein>
<evidence type="ECO:0000313" key="3">
    <source>
        <dbReference type="EMBL" id="ACV07223.1"/>
    </source>
</evidence>
<dbReference type="PROSITE" id="PS51318">
    <property type="entry name" value="TAT"/>
    <property type="match status" value="1"/>
</dbReference>
<sequence>MDRRIFLSSLGAGAFAAAVTVAAPASASVVAATSQRAATRVLVATSEPWGTYHIENLLDEAEIAGREIALVVPDRSQIAPEDPVPTVTLDEAAGWGADLLVVNSANDWPTRVAASLPDLPVAASSLAYLTPVEAPGAAALRPRLVAMTAGAGGEAEVFAAHFGVPASRVKVVGNPALDGLPRHQPKPGSVLIATSVTKDDETGDAAPGSALLLEVAHALADAGAHVRVGLHPREDPSIWSRFEAAPEGTIEASTRAEVCIGIPGSVFPSIAAIGCPLVGIVVPGLETPPYILALCARAGSLRSAVTAAHAGWRPGAADMRRAIGPVGGSGERLWLAFEDAVRRGPIIDTGVDGDRPGATGGAMDGSLLPAVAGTGLVAAGAVVLARRGILREM</sequence>
<keyword evidence="1" id="KW-1133">Transmembrane helix</keyword>
<organism evidence="3 4">
    <name type="scientific">Kytococcus sedentarius (strain ATCC 14392 / DSM 20547 / JCM 11482 / CCUG 33030 / NBRC 15357 / NCTC 11040 / CCM 314 / 541)</name>
    <name type="common">Micrococcus sedentarius</name>
    <dbReference type="NCBI Taxonomy" id="478801"/>
    <lineage>
        <taxon>Bacteria</taxon>
        <taxon>Bacillati</taxon>
        <taxon>Actinomycetota</taxon>
        <taxon>Actinomycetes</taxon>
        <taxon>Micrococcales</taxon>
        <taxon>Kytococcaceae</taxon>
        <taxon>Kytococcus</taxon>
    </lineage>
</organism>
<keyword evidence="1" id="KW-0472">Membrane</keyword>
<evidence type="ECO:0000313" key="4">
    <source>
        <dbReference type="Proteomes" id="UP000006666"/>
    </source>
</evidence>
<keyword evidence="1" id="KW-0812">Transmembrane</keyword>
<dbReference type="InterPro" id="IPR006311">
    <property type="entry name" value="TAT_signal"/>
</dbReference>
<dbReference type="AlphaFoldDB" id="C7NLX4"/>
<dbReference type="HOGENOM" id="CLU_058977_0_0_11"/>
<dbReference type="RefSeq" id="WP_015780154.1">
    <property type="nucleotide sequence ID" value="NC_013169.1"/>
</dbReference>
<feature type="transmembrane region" description="Helical" evidence="1">
    <location>
        <begin position="367"/>
        <end position="385"/>
    </location>
</feature>
<keyword evidence="4" id="KW-1185">Reference proteome</keyword>
<reference evidence="3 4" key="1">
    <citation type="journal article" date="2009" name="Stand. Genomic Sci.">
        <title>Complete genome sequence of Kytococcus sedentarius type strain (541).</title>
        <authorList>
            <person name="Sims D."/>
            <person name="Brettin T."/>
            <person name="Detter J.C."/>
            <person name="Han C."/>
            <person name="Lapidus A."/>
            <person name="Copeland A."/>
            <person name="Glavina Del Rio T."/>
            <person name="Nolan M."/>
            <person name="Chen F."/>
            <person name="Lucas S."/>
            <person name="Tice H."/>
            <person name="Cheng J.F."/>
            <person name="Bruce D."/>
            <person name="Goodwin L."/>
            <person name="Pitluck S."/>
            <person name="Ovchinnikova G."/>
            <person name="Pati A."/>
            <person name="Ivanova N."/>
            <person name="Mavrommatis K."/>
            <person name="Chen A."/>
            <person name="Palaniappan K."/>
            <person name="D'haeseleer P."/>
            <person name="Chain P."/>
            <person name="Bristow J."/>
            <person name="Eisen J.A."/>
            <person name="Markowitz V."/>
            <person name="Hugenholtz P."/>
            <person name="Schneider S."/>
            <person name="Goker M."/>
            <person name="Pukall R."/>
            <person name="Kyrpides N.C."/>
            <person name="Klenk H.P."/>
        </authorList>
    </citation>
    <scope>NUCLEOTIDE SEQUENCE [LARGE SCALE GENOMIC DNA]</scope>
    <source>
        <strain evidence="4">ATCC 14392 / DSM 20547 / JCM 11482 / CCUG 33030 / NBRC 15357 / NCTC 11040 / CCM 314 / 541</strain>
    </source>
</reference>
<dbReference type="KEGG" id="kse:Ksed_22420"/>
<evidence type="ECO:0000256" key="2">
    <source>
        <dbReference type="SAM" id="SignalP"/>
    </source>
</evidence>
<dbReference type="EMBL" id="CP001686">
    <property type="protein sequence ID" value="ACV07223.1"/>
    <property type="molecule type" value="Genomic_DNA"/>
</dbReference>
<accession>C7NLX4</accession>
<dbReference type="eggNOG" id="ENOG502ZAUZ">
    <property type="taxonomic scope" value="Bacteria"/>
</dbReference>
<keyword evidence="2" id="KW-0732">Signal</keyword>
<proteinExistence type="predicted"/>
<feature type="chain" id="PRO_5002981223" evidence="2">
    <location>
        <begin position="28"/>
        <end position="393"/>
    </location>
</feature>